<keyword evidence="1" id="KW-1133">Transmembrane helix</keyword>
<dbReference type="GeneID" id="37069770"/>
<dbReference type="AlphaFoldDB" id="A0A317WLX3"/>
<dbReference type="Proteomes" id="UP000247233">
    <property type="component" value="Unassembled WGS sequence"/>
</dbReference>
<organism evidence="2 3">
    <name type="scientific">Aspergillus heteromorphus CBS 117.55</name>
    <dbReference type="NCBI Taxonomy" id="1448321"/>
    <lineage>
        <taxon>Eukaryota</taxon>
        <taxon>Fungi</taxon>
        <taxon>Dikarya</taxon>
        <taxon>Ascomycota</taxon>
        <taxon>Pezizomycotina</taxon>
        <taxon>Eurotiomycetes</taxon>
        <taxon>Eurotiomycetidae</taxon>
        <taxon>Eurotiales</taxon>
        <taxon>Aspergillaceae</taxon>
        <taxon>Aspergillus</taxon>
        <taxon>Aspergillus subgen. Circumdati</taxon>
    </lineage>
</organism>
<accession>A0A317WLX3</accession>
<dbReference type="STRING" id="1448321.A0A317WLX3"/>
<comment type="caution">
    <text evidence="2">The sequence shown here is derived from an EMBL/GenBank/DDBJ whole genome shotgun (WGS) entry which is preliminary data.</text>
</comment>
<dbReference type="PANTHER" id="PTHR35895:SF2">
    <property type="match status" value="1"/>
</dbReference>
<evidence type="ECO:0000313" key="2">
    <source>
        <dbReference type="EMBL" id="PWY87496.1"/>
    </source>
</evidence>
<dbReference type="RefSeq" id="XP_025401379.1">
    <property type="nucleotide sequence ID" value="XM_025547533.1"/>
</dbReference>
<dbReference type="OrthoDB" id="10039566at2759"/>
<keyword evidence="3" id="KW-1185">Reference proteome</keyword>
<evidence type="ECO:0000256" key="1">
    <source>
        <dbReference type="SAM" id="Phobius"/>
    </source>
</evidence>
<dbReference type="PANTHER" id="PTHR35895">
    <property type="entry name" value="CHROMOSOME 16, WHOLE GENOME SHOTGUN SEQUENCE"/>
    <property type="match status" value="1"/>
</dbReference>
<proteinExistence type="predicted"/>
<keyword evidence="1" id="KW-0812">Transmembrane</keyword>
<gene>
    <name evidence="2" type="ORF">BO70DRAFT_421253</name>
</gene>
<dbReference type="EMBL" id="MSFL01000006">
    <property type="protein sequence ID" value="PWY87496.1"/>
    <property type="molecule type" value="Genomic_DNA"/>
</dbReference>
<dbReference type="GO" id="GO:0000329">
    <property type="term" value="C:fungal-type vacuole membrane"/>
    <property type="evidence" value="ECO:0007669"/>
    <property type="project" value="InterPro"/>
</dbReference>
<sequence length="439" mass="48290">MNEKTAYLSSKEGKYALGLHRGPLSADGADLEHIETSDTISLLPAKRTRSQTLRRHWARFWCCYAFWGIISLAIFLPIFFLIIIPAIAQRVVDGSTLLLDHADVLQPRPDSIMLSIKSSLSLPINLPVRIDPITLSLFNRDLPENNTWSKLYMDGANIKGNSTLKVDNQFTPLNVYQWKQYVQSVVFQKHAILSVKGTTTAYIGKLKARVKMNKDIPGNSLNSFAGFSISDPQLLLPAQSDGTNLIANATLPNPSVMTLEIGKTTLNLISGNLTLGNVTLDNLTLTPGNHSTPVRGIFDLGKLIENIGPVLKQQASAIKTGYLDLETVGTDVTYDGVHVPYYTDVMKNLTMTARVPLGKLITNTLRGILHPNGTNILAGLNMTTVDGQTFTVGEDERDGNAKRDEEGEGSAFGRRALEFLNQEEKREQVVDVLKALMKT</sequence>
<dbReference type="InterPro" id="IPR046368">
    <property type="entry name" value="Tag1"/>
</dbReference>
<feature type="transmembrane region" description="Helical" evidence="1">
    <location>
        <begin position="64"/>
        <end position="88"/>
    </location>
</feature>
<dbReference type="Pfam" id="PF12505">
    <property type="entry name" value="DUF3712"/>
    <property type="match status" value="1"/>
</dbReference>
<keyword evidence="1" id="KW-0472">Membrane</keyword>
<evidence type="ECO:0000313" key="3">
    <source>
        <dbReference type="Proteomes" id="UP000247233"/>
    </source>
</evidence>
<name>A0A317WLX3_9EURO</name>
<protein>
    <submittedName>
        <fullName evidence="2">Uncharacterized protein</fullName>
    </submittedName>
</protein>
<reference evidence="2 3" key="1">
    <citation type="submission" date="2016-12" db="EMBL/GenBank/DDBJ databases">
        <title>The genomes of Aspergillus section Nigri reveals drivers in fungal speciation.</title>
        <authorList>
            <consortium name="DOE Joint Genome Institute"/>
            <person name="Vesth T.C."/>
            <person name="Nybo J."/>
            <person name="Theobald S."/>
            <person name="Brandl J."/>
            <person name="Frisvad J.C."/>
            <person name="Nielsen K.F."/>
            <person name="Lyhne E.K."/>
            <person name="Kogle M.E."/>
            <person name="Kuo A."/>
            <person name="Riley R."/>
            <person name="Clum A."/>
            <person name="Nolan M."/>
            <person name="Lipzen A."/>
            <person name="Salamov A."/>
            <person name="Henrissat B."/>
            <person name="Wiebenga A."/>
            <person name="De Vries R.P."/>
            <person name="Grigoriev I.V."/>
            <person name="Mortensen U.H."/>
            <person name="Andersen M.R."/>
            <person name="Baker S.E."/>
        </authorList>
    </citation>
    <scope>NUCLEOTIDE SEQUENCE [LARGE SCALE GENOMIC DNA]</scope>
    <source>
        <strain evidence="2 3">CBS 117.55</strain>
    </source>
</reference>
<dbReference type="InterPro" id="IPR022185">
    <property type="entry name" value="DUF3712"/>
</dbReference>
<dbReference type="VEuPathDB" id="FungiDB:BO70DRAFT_421253"/>